<dbReference type="Gene3D" id="3.30.420.40">
    <property type="match status" value="2"/>
</dbReference>
<comment type="similarity">
    <text evidence="2">Belongs to the ROK (NagC/XylR) family.</text>
</comment>
<dbReference type="SUPFAM" id="SSF53067">
    <property type="entry name" value="Actin-like ATPase domain"/>
    <property type="match status" value="1"/>
</dbReference>
<reference evidence="4 5" key="1">
    <citation type="submission" date="2016-10" db="EMBL/GenBank/DDBJ databases">
        <authorList>
            <person name="de Groot N.N."/>
        </authorList>
    </citation>
    <scope>NUCLEOTIDE SEQUENCE [LARGE SCALE GENOMIC DNA]</scope>
    <source>
        <strain evidence="4 5">CGMCC 1.5070</strain>
    </source>
</reference>
<dbReference type="InterPro" id="IPR036388">
    <property type="entry name" value="WH-like_DNA-bd_sf"/>
</dbReference>
<keyword evidence="5" id="KW-1185">Reference proteome</keyword>
<gene>
    <name evidence="4" type="ORF">SAMN05216180_2946</name>
</gene>
<keyword evidence="3" id="KW-0859">Xylose metabolism</keyword>
<dbReference type="Pfam" id="PF13412">
    <property type="entry name" value="HTH_24"/>
    <property type="match status" value="1"/>
</dbReference>
<dbReference type="GO" id="GO:0042732">
    <property type="term" value="P:D-xylose metabolic process"/>
    <property type="evidence" value="ECO:0007669"/>
    <property type="project" value="UniProtKB-KW"/>
</dbReference>
<evidence type="ECO:0000256" key="3">
    <source>
        <dbReference type="ARBA" id="ARBA00022629"/>
    </source>
</evidence>
<comment type="function">
    <text evidence="1">Transcriptional repressor of xylose-utilizing enzymes.</text>
</comment>
<dbReference type="InterPro" id="IPR043129">
    <property type="entry name" value="ATPase_NBD"/>
</dbReference>
<dbReference type="Gene3D" id="1.10.10.10">
    <property type="entry name" value="Winged helix-like DNA-binding domain superfamily/Winged helix DNA-binding domain"/>
    <property type="match status" value="1"/>
</dbReference>
<dbReference type="AlphaFoldDB" id="A0A1H8EAE0"/>
<dbReference type="PANTHER" id="PTHR18964">
    <property type="entry name" value="ROK (REPRESSOR, ORF, KINASE) FAMILY"/>
    <property type="match status" value="1"/>
</dbReference>
<dbReference type="PANTHER" id="PTHR18964:SF149">
    <property type="entry name" value="BIFUNCTIONAL UDP-N-ACETYLGLUCOSAMINE 2-EPIMERASE_N-ACETYLMANNOSAMINE KINASE"/>
    <property type="match status" value="1"/>
</dbReference>
<organism evidence="4 5">
    <name type="scientific">Hydrogenoanaerobacterium saccharovorans</name>
    <dbReference type="NCBI Taxonomy" id="474960"/>
    <lineage>
        <taxon>Bacteria</taxon>
        <taxon>Bacillati</taxon>
        <taxon>Bacillota</taxon>
        <taxon>Clostridia</taxon>
        <taxon>Eubacteriales</taxon>
        <taxon>Oscillospiraceae</taxon>
        <taxon>Hydrogenoanaerobacterium</taxon>
    </lineage>
</organism>
<evidence type="ECO:0000256" key="1">
    <source>
        <dbReference type="ARBA" id="ARBA00002486"/>
    </source>
</evidence>
<accession>A0A1H8EAE0</accession>
<dbReference type="InterPro" id="IPR036390">
    <property type="entry name" value="WH_DNA-bd_sf"/>
</dbReference>
<dbReference type="Proteomes" id="UP000199158">
    <property type="component" value="Unassembled WGS sequence"/>
</dbReference>
<sequence>MVMKEKRTANMEIKKINRTNIYQLLRKNSSLSRRDVVNKLQLCLPTVTQNIMELQEEGLIEEAGSVGNTGGRRAKVYDIVRDARTAIGIDITKNHITAVAVDLTGAVIACERIRCKFEKSDAYYKQLSVLVETVIEKAKLKREHILGVGIGVPGLITADNQTVFYGEILDFTGTTCSEFSKYIPFQTALYNDANAAGYAEIWANEETINAFYVMLSNNIGGSVVINGQIYSGDHLRSGEVGHITIVQNGKECYCGQKGCVDPYCAATVLSSLTNGNLEDFFLLLKKKSPEAIVLWNEYLDHLAVAVNNLHMLFDCKIILGGYVGEYLDEYLDDLVQRVKSRNPFTHDAGYLEVCCYKTEAIAAGAALNFIASFINTI</sequence>
<protein>
    <submittedName>
        <fullName evidence="4">Transcriptional regulator, MarR family</fullName>
    </submittedName>
</protein>
<name>A0A1H8EAE0_9FIRM</name>
<keyword evidence="3" id="KW-0119">Carbohydrate metabolism</keyword>
<dbReference type="SUPFAM" id="SSF46785">
    <property type="entry name" value="Winged helix' DNA-binding domain"/>
    <property type="match status" value="1"/>
</dbReference>
<dbReference type="Pfam" id="PF00480">
    <property type="entry name" value="ROK"/>
    <property type="match status" value="1"/>
</dbReference>
<dbReference type="InterPro" id="IPR000600">
    <property type="entry name" value="ROK"/>
</dbReference>
<evidence type="ECO:0000256" key="2">
    <source>
        <dbReference type="ARBA" id="ARBA00006479"/>
    </source>
</evidence>
<dbReference type="STRING" id="474960.SAMN05216180_2946"/>
<evidence type="ECO:0000313" key="5">
    <source>
        <dbReference type="Proteomes" id="UP000199158"/>
    </source>
</evidence>
<dbReference type="EMBL" id="FOCG01000006">
    <property type="protein sequence ID" value="SEN16445.1"/>
    <property type="molecule type" value="Genomic_DNA"/>
</dbReference>
<proteinExistence type="inferred from homology"/>
<evidence type="ECO:0000313" key="4">
    <source>
        <dbReference type="EMBL" id="SEN16445.1"/>
    </source>
</evidence>